<reference evidence="7" key="1">
    <citation type="submission" date="2020-10" db="EMBL/GenBank/DDBJ databases">
        <authorList>
            <person name="Castelo-Branco R."/>
            <person name="Eusebio N."/>
            <person name="Adriana R."/>
            <person name="Vieira A."/>
            <person name="Brugerolle De Fraissinette N."/>
            <person name="Rezende De Castro R."/>
            <person name="Schneider M.P."/>
            <person name="Vasconcelos V."/>
            <person name="Leao P.N."/>
        </authorList>
    </citation>
    <scope>NUCLEOTIDE SEQUENCE</scope>
    <source>
        <strain evidence="7">LEGE 11480</strain>
    </source>
</reference>
<evidence type="ECO:0000256" key="2">
    <source>
        <dbReference type="ARBA" id="ARBA00023315"/>
    </source>
</evidence>
<dbReference type="Pfam" id="PF00698">
    <property type="entry name" value="Acyl_transf_1"/>
    <property type="match status" value="1"/>
</dbReference>
<dbReference type="EC" id="2.3.1.39" evidence="4"/>
<dbReference type="GO" id="GO:0004314">
    <property type="term" value="F:[acyl-carrier-protein] S-malonyltransferase activity"/>
    <property type="evidence" value="ECO:0007669"/>
    <property type="project" value="UniProtKB-EC"/>
</dbReference>
<dbReference type="RefSeq" id="WP_264323094.1">
    <property type="nucleotide sequence ID" value="NZ_JADEXQ010000002.1"/>
</dbReference>
<evidence type="ECO:0000256" key="5">
    <source>
        <dbReference type="PIRSR" id="PIRSR000446-1"/>
    </source>
</evidence>
<dbReference type="InterPro" id="IPR014043">
    <property type="entry name" value="Acyl_transferase_dom"/>
</dbReference>
<feature type="active site" evidence="5">
    <location>
        <position position="189"/>
    </location>
</feature>
<evidence type="ECO:0000256" key="3">
    <source>
        <dbReference type="ARBA" id="ARBA00048462"/>
    </source>
</evidence>
<dbReference type="Proteomes" id="UP000625316">
    <property type="component" value="Unassembled WGS sequence"/>
</dbReference>
<protein>
    <recommendedName>
        <fullName evidence="4">Malonyl CoA-acyl carrier protein transacylase</fullName>
        <ecNumber evidence="4">2.3.1.39</ecNumber>
    </recommendedName>
</protein>
<dbReference type="InterPro" id="IPR016035">
    <property type="entry name" value="Acyl_Trfase/lysoPLipase"/>
</dbReference>
<dbReference type="EMBL" id="JADEXQ010000002">
    <property type="protein sequence ID" value="MBE9028272.1"/>
    <property type="molecule type" value="Genomic_DNA"/>
</dbReference>
<dbReference type="AlphaFoldDB" id="A0A928VIF5"/>
<dbReference type="GO" id="GO:0005829">
    <property type="term" value="C:cytosol"/>
    <property type="evidence" value="ECO:0007669"/>
    <property type="project" value="TreeGrafter"/>
</dbReference>
<gene>
    <name evidence="7" type="primary">fabD</name>
    <name evidence="7" type="ORF">IQ266_00695</name>
</gene>
<dbReference type="SUPFAM" id="SSF55048">
    <property type="entry name" value="Probable ACP-binding domain of malonyl-CoA ACP transacylase"/>
    <property type="match status" value="1"/>
</dbReference>
<dbReference type="Gene3D" id="3.40.366.10">
    <property type="entry name" value="Malonyl-Coenzyme A Acyl Carrier Protein, domain 2"/>
    <property type="match status" value="1"/>
</dbReference>
<evidence type="ECO:0000313" key="8">
    <source>
        <dbReference type="Proteomes" id="UP000625316"/>
    </source>
</evidence>
<proteinExistence type="inferred from homology"/>
<keyword evidence="1 4" id="KW-0808">Transferase</keyword>
<evidence type="ECO:0000313" key="7">
    <source>
        <dbReference type="EMBL" id="MBE9028272.1"/>
    </source>
</evidence>
<comment type="caution">
    <text evidence="7">The sequence shown here is derived from an EMBL/GenBank/DDBJ whole genome shotgun (WGS) entry which is preliminary data.</text>
</comment>
<sequence length="293" mass="31186">MTKATWVFPGQGSQAIGMGMDLLTLPAAKAMFDQATEILGWSPINIIQADEVKLSQTRYTQPCMYVVESVLADQLKAKGQSPDFVAGHSLGEYAALYTAGVFDFATGLRLIQRRAQLMDGATDGTMAALLGFDREQLESALGQVPDAVLANDNNAGQVVISGTPAAVDDVIGQVKCKKAVKLKVSGAFHSPLMADAADEFQQVLADVKFVDAVVPVMSNVAPTPSQDATVLQQRLAQQMTGSVRWRELTLNLAAQAVSRVVEVGPGKVLIGIMKRTDKTLTYDTVGTLADLEA</sequence>
<feature type="active site" evidence="5">
    <location>
        <position position="89"/>
    </location>
</feature>
<dbReference type="SMART" id="SM00827">
    <property type="entry name" value="PKS_AT"/>
    <property type="match status" value="1"/>
</dbReference>
<organism evidence="7 8">
    <name type="scientific">Romeriopsis navalis LEGE 11480</name>
    <dbReference type="NCBI Taxonomy" id="2777977"/>
    <lineage>
        <taxon>Bacteria</taxon>
        <taxon>Bacillati</taxon>
        <taxon>Cyanobacteriota</taxon>
        <taxon>Cyanophyceae</taxon>
        <taxon>Leptolyngbyales</taxon>
        <taxon>Leptolyngbyaceae</taxon>
        <taxon>Romeriopsis</taxon>
        <taxon>Romeriopsis navalis</taxon>
    </lineage>
</organism>
<evidence type="ECO:0000256" key="4">
    <source>
        <dbReference type="PIRNR" id="PIRNR000446"/>
    </source>
</evidence>
<comment type="similarity">
    <text evidence="4">Belongs to the fabD family.</text>
</comment>
<evidence type="ECO:0000256" key="1">
    <source>
        <dbReference type="ARBA" id="ARBA00022679"/>
    </source>
</evidence>
<dbReference type="InterPro" id="IPR016036">
    <property type="entry name" value="Malonyl_transacylase_ACP-bd"/>
</dbReference>
<dbReference type="PIRSF" id="PIRSF000446">
    <property type="entry name" value="Mct"/>
    <property type="match status" value="1"/>
</dbReference>
<dbReference type="PANTHER" id="PTHR42681:SF1">
    <property type="entry name" value="MALONYL-COA-ACYL CARRIER PROTEIN TRANSACYLASE, MITOCHONDRIAL"/>
    <property type="match status" value="1"/>
</dbReference>
<dbReference type="InterPro" id="IPR001227">
    <property type="entry name" value="Ac_transferase_dom_sf"/>
</dbReference>
<dbReference type="SUPFAM" id="SSF52151">
    <property type="entry name" value="FabD/lysophospholipase-like"/>
    <property type="match status" value="1"/>
</dbReference>
<accession>A0A928VIF5</accession>
<evidence type="ECO:0000259" key="6">
    <source>
        <dbReference type="SMART" id="SM00827"/>
    </source>
</evidence>
<dbReference type="InterPro" id="IPR024925">
    <property type="entry name" value="Malonyl_CoA-ACP_transAc"/>
</dbReference>
<comment type="catalytic activity">
    <reaction evidence="3 4">
        <text>holo-[ACP] + malonyl-CoA = malonyl-[ACP] + CoA</text>
        <dbReference type="Rhea" id="RHEA:41792"/>
        <dbReference type="Rhea" id="RHEA-COMP:9623"/>
        <dbReference type="Rhea" id="RHEA-COMP:9685"/>
        <dbReference type="ChEBI" id="CHEBI:57287"/>
        <dbReference type="ChEBI" id="CHEBI:57384"/>
        <dbReference type="ChEBI" id="CHEBI:64479"/>
        <dbReference type="ChEBI" id="CHEBI:78449"/>
        <dbReference type="EC" id="2.3.1.39"/>
    </reaction>
</comment>
<dbReference type="NCBIfam" id="TIGR00128">
    <property type="entry name" value="fabD"/>
    <property type="match status" value="1"/>
</dbReference>
<dbReference type="InterPro" id="IPR050858">
    <property type="entry name" value="Mal-CoA-ACP_Trans/PKS_FabD"/>
</dbReference>
<dbReference type="InterPro" id="IPR004410">
    <property type="entry name" value="Malonyl_CoA-ACP_transAc_FabD"/>
</dbReference>
<dbReference type="GO" id="GO:0006633">
    <property type="term" value="P:fatty acid biosynthetic process"/>
    <property type="evidence" value="ECO:0007669"/>
    <property type="project" value="TreeGrafter"/>
</dbReference>
<feature type="domain" description="Malonyl-CoA:ACP transacylase (MAT)" evidence="6">
    <location>
        <begin position="7"/>
        <end position="290"/>
    </location>
</feature>
<dbReference type="Gene3D" id="3.30.70.250">
    <property type="entry name" value="Malonyl-CoA ACP transacylase, ACP-binding"/>
    <property type="match status" value="1"/>
</dbReference>
<dbReference type="PANTHER" id="PTHR42681">
    <property type="entry name" value="MALONYL-COA-ACYL CARRIER PROTEIN TRANSACYLASE, MITOCHONDRIAL"/>
    <property type="match status" value="1"/>
</dbReference>
<keyword evidence="2 4" id="KW-0012">Acyltransferase</keyword>
<keyword evidence="8" id="KW-1185">Reference proteome</keyword>
<name>A0A928VIF5_9CYAN</name>